<feature type="non-terminal residue" evidence="3">
    <location>
        <position position="161"/>
    </location>
</feature>
<dbReference type="AlphaFoldDB" id="A0A562E2D6"/>
<accession>A0A562E2D6</accession>
<sequence>MSCRLPPLPRLALAALAAAAAPALAQDSIKRCVDPAGRSVFTDRRCSELGAVPTAPEEFLAPTPSTPDAPADGPAGGAGQTPPPGGCPRTPSQLAGRLNRALATRDGNRLSSLYDWVGVSGRAAARVLDRLERIAARPVLGIVPVLSAAEPEREPVPELAG</sequence>
<proteinExistence type="predicted"/>
<comment type="caution">
    <text evidence="3">The sequence shown here is derived from an EMBL/GenBank/DDBJ whole genome shotgun (WGS) entry which is preliminary data.</text>
</comment>
<dbReference type="RefSeq" id="WP_147208234.1">
    <property type="nucleotide sequence ID" value="NZ_VLJS01000042.1"/>
</dbReference>
<organism evidence="3 4">
    <name type="scientific">Pseudoxanthomonas taiwanensis J19</name>
    <dbReference type="NCBI Taxonomy" id="935569"/>
    <lineage>
        <taxon>Bacteria</taxon>
        <taxon>Pseudomonadati</taxon>
        <taxon>Pseudomonadota</taxon>
        <taxon>Gammaproteobacteria</taxon>
        <taxon>Lysobacterales</taxon>
        <taxon>Lysobacteraceae</taxon>
        <taxon>Pseudoxanthomonas</taxon>
    </lineage>
</organism>
<feature type="region of interest" description="Disordered" evidence="1">
    <location>
        <begin position="52"/>
        <end position="93"/>
    </location>
</feature>
<keyword evidence="2" id="KW-0732">Signal</keyword>
<evidence type="ECO:0000313" key="4">
    <source>
        <dbReference type="Proteomes" id="UP000321583"/>
    </source>
</evidence>
<dbReference type="EMBL" id="VLJS01000042">
    <property type="protein sequence ID" value="TWH15884.1"/>
    <property type="molecule type" value="Genomic_DNA"/>
</dbReference>
<gene>
    <name evidence="3" type="ORF">L613_001500000010</name>
</gene>
<feature type="chain" id="PRO_5021925500" description="DUF4124 domain-containing protein" evidence="2">
    <location>
        <begin position="26"/>
        <end position="161"/>
    </location>
</feature>
<evidence type="ECO:0000256" key="1">
    <source>
        <dbReference type="SAM" id="MobiDB-lite"/>
    </source>
</evidence>
<protein>
    <recommendedName>
        <fullName evidence="5">DUF4124 domain-containing protein</fullName>
    </recommendedName>
</protein>
<keyword evidence="4" id="KW-1185">Reference proteome</keyword>
<dbReference type="Proteomes" id="UP000321583">
    <property type="component" value="Unassembled WGS sequence"/>
</dbReference>
<reference evidence="3 4" key="1">
    <citation type="submission" date="2019-07" db="EMBL/GenBank/DDBJ databases">
        <title>Genome sequencing of lignin-degrading bacterial isolates.</title>
        <authorList>
            <person name="Gladden J."/>
        </authorList>
    </citation>
    <scope>NUCLEOTIDE SEQUENCE [LARGE SCALE GENOMIC DNA]</scope>
    <source>
        <strain evidence="3 4">J19</strain>
    </source>
</reference>
<feature type="signal peptide" evidence="2">
    <location>
        <begin position="1"/>
        <end position="25"/>
    </location>
</feature>
<dbReference type="OrthoDB" id="5956287at2"/>
<name>A0A562E2D6_9GAMM</name>
<evidence type="ECO:0008006" key="5">
    <source>
        <dbReference type="Google" id="ProtNLM"/>
    </source>
</evidence>
<evidence type="ECO:0000256" key="2">
    <source>
        <dbReference type="SAM" id="SignalP"/>
    </source>
</evidence>
<evidence type="ECO:0000313" key="3">
    <source>
        <dbReference type="EMBL" id="TWH15884.1"/>
    </source>
</evidence>
<feature type="compositionally biased region" description="Low complexity" evidence="1">
    <location>
        <begin position="61"/>
        <end position="73"/>
    </location>
</feature>